<dbReference type="PRINTS" id="PR00455">
    <property type="entry name" value="HTHTETR"/>
</dbReference>
<dbReference type="SUPFAM" id="SSF48498">
    <property type="entry name" value="Tetracyclin repressor-like, C-terminal domain"/>
    <property type="match status" value="1"/>
</dbReference>
<dbReference type="InterPro" id="IPR001647">
    <property type="entry name" value="HTH_TetR"/>
</dbReference>
<dbReference type="InterPro" id="IPR050624">
    <property type="entry name" value="HTH-type_Tx_Regulator"/>
</dbReference>
<dbReference type="PANTHER" id="PTHR43479:SF20">
    <property type="entry name" value="HTH TETR-TYPE DOMAIN-CONTAINING PROTEIN"/>
    <property type="match status" value="1"/>
</dbReference>
<evidence type="ECO:0000313" key="4">
    <source>
        <dbReference type="EMBL" id="RHX84645.1"/>
    </source>
</evidence>
<evidence type="ECO:0000256" key="2">
    <source>
        <dbReference type="PROSITE-ProRule" id="PRU00335"/>
    </source>
</evidence>
<dbReference type="GO" id="GO:0003677">
    <property type="term" value="F:DNA binding"/>
    <property type="evidence" value="ECO:0007669"/>
    <property type="project" value="UniProtKB-UniRule"/>
</dbReference>
<proteinExistence type="predicted"/>
<feature type="domain" description="HTH tetR-type" evidence="3">
    <location>
        <begin position="13"/>
        <end position="73"/>
    </location>
</feature>
<dbReference type="PANTHER" id="PTHR43479">
    <property type="entry name" value="ACREF/ENVCD OPERON REPRESSOR-RELATED"/>
    <property type="match status" value="1"/>
</dbReference>
<dbReference type="Pfam" id="PF00440">
    <property type="entry name" value="TetR_N"/>
    <property type="match status" value="1"/>
</dbReference>
<accession>A0A396YPQ8</accession>
<organism evidence="4 5">
    <name type="scientific">Leptospira stimsonii</name>
    <dbReference type="NCBI Taxonomy" id="2202203"/>
    <lineage>
        <taxon>Bacteria</taxon>
        <taxon>Pseudomonadati</taxon>
        <taxon>Spirochaetota</taxon>
        <taxon>Spirochaetia</taxon>
        <taxon>Leptospirales</taxon>
        <taxon>Leptospiraceae</taxon>
        <taxon>Leptospira</taxon>
    </lineage>
</organism>
<protein>
    <recommendedName>
        <fullName evidence="3">HTH tetR-type domain-containing protein</fullName>
    </recommendedName>
</protein>
<reference evidence="5" key="1">
    <citation type="submission" date="2018-05" db="EMBL/GenBank/DDBJ databases">
        <title>Leptospira yasudae sp. nov. and Leptospira stimsonii sp. nov., two pathogenic species of the genus Leptospira isolated from environmental sources.</title>
        <authorList>
            <person name="Casanovas-Massana A."/>
            <person name="Hamond C."/>
            <person name="Santos L.A."/>
            <person name="Hacker K.P."/>
            <person name="Balassiano I."/>
            <person name="Medeiros M.A."/>
            <person name="Reis M.G."/>
            <person name="Ko A.I."/>
            <person name="Wunder E.A."/>
        </authorList>
    </citation>
    <scope>NUCLEOTIDE SEQUENCE [LARGE SCALE GENOMIC DNA]</scope>
    <source>
        <strain evidence="5">Yale</strain>
    </source>
</reference>
<gene>
    <name evidence="4" type="ORF">DLM75_22455</name>
</gene>
<sequence length="218" mass="25365">MKGQRARNQKDKSKRREKLLHSAMKQFCKLGYEKTTIGDITKYAGLSTGTFYIYYQSKIEIFKTLLNIGIDGLRRELMDAVKKSIKQTRGNALRELSLAYCNYYKKNPEYYQIIVMVTLQDNDLRERGSRISKLIDKKTLRVLRLVKNNIQDGIKTREFRKVNPWTTAYTFWATLDGVLTLQTRNNLKVVGIELNELISKSIDTLLLGIQNVQKTSRK</sequence>
<feature type="DNA-binding region" description="H-T-H motif" evidence="2">
    <location>
        <begin position="36"/>
        <end position="55"/>
    </location>
</feature>
<dbReference type="Gene3D" id="1.10.357.10">
    <property type="entry name" value="Tetracycline Repressor, domain 2"/>
    <property type="match status" value="1"/>
</dbReference>
<keyword evidence="1 2" id="KW-0238">DNA-binding</keyword>
<dbReference type="PROSITE" id="PS50977">
    <property type="entry name" value="HTH_TETR_2"/>
    <property type="match status" value="1"/>
</dbReference>
<dbReference type="SUPFAM" id="SSF46689">
    <property type="entry name" value="Homeodomain-like"/>
    <property type="match status" value="1"/>
</dbReference>
<evidence type="ECO:0000256" key="1">
    <source>
        <dbReference type="ARBA" id="ARBA00023125"/>
    </source>
</evidence>
<dbReference type="AlphaFoldDB" id="A0A396YPQ8"/>
<dbReference type="InterPro" id="IPR009057">
    <property type="entry name" value="Homeodomain-like_sf"/>
</dbReference>
<evidence type="ECO:0000259" key="3">
    <source>
        <dbReference type="PROSITE" id="PS50977"/>
    </source>
</evidence>
<dbReference type="InterPro" id="IPR036271">
    <property type="entry name" value="Tet_transcr_reg_TetR-rel_C_sf"/>
</dbReference>
<evidence type="ECO:0000313" key="5">
    <source>
        <dbReference type="Proteomes" id="UP000265798"/>
    </source>
</evidence>
<dbReference type="EMBL" id="QHCT01000012">
    <property type="protein sequence ID" value="RHX84645.1"/>
    <property type="molecule type" value="Genomic_DNA"/>
</dbReference>
<comment type="caution">
    <text evidence="4">The sequence shown here is derived from an EMBL/GenBank/DDBJ whole genome shotgun (WGS) entry which is preliminary data.</text>
</comment>
<dbReference type="Gene3D" id="1.10.10.60">
    <property type="entry name" value="Homeodomain-like"/>
    <property type="match status" value="1"/>
</dbReference>
<dbReference type="Proteomes" id="UP000265798">
    <property type="component" value="Unassembled WGS sequence"/>
</dbReference>
<name>A0A396YPQ8_9LEPT</name>